<dbReference type="AlphaFoldDB" id="A0AAE1A1G9"/>
<sequence>MIPEEVLRIEYPRGETLDQLGEGQEAWPRDKGKFYPRVRPIAKSIAWHIKRSQVMDARSRLATNLRSGQPELFVSLRP</sequence>
<proteinExistence type="predicted"/>
<dbReference type="EMBL" id="JAWDGP010002824">
    <property type="protein sequence ID" value="KAK3779589.1"/>
    <property type="molecule type" value="Genomic_DNA"/>
</dbReference>
<dbReference type="Proteomes" id="UP001283361">
    <property type="component" value="Unassembled WGS sequence"/>
</dbReference>
<gene>
    <name evidence="1" type="ORF">RRG08_045334</name>
</gene>
<organism evidence="1 2">
    <name type="scientific">Elysia crispata</name>
    <name type="common">lettuce slug</name>
    <dbReference type="NCBI Taxonomy" id="231223"/>
    <lineage>
        <taxon>Eukaryota</taxon>
        <taxon>Metazoa</taxon>
        <taxon>Spiralia</taxon>
        <taxon>Lophotrochozoa</taxon>
        <taxon>Mollusca</taxon>
        <taxon>Gastropoda</taxon>
        <taxon>Heterobranchia</taxon>
        <taxon>Euthyneura</taxon>
        <taxon>Panpulmonata</taxon>
        <taxon>Sacoglossa</taxon>
        <taxon>Placobranchoidea</taxon>
        <taxon>Plakobranchidae</taxon>
        <taxon>Elysia</taxon>
    </lineage>
</organism>
<name>A0AAE1A1G9_9GAST</name>
<protein>
    <submittedName>
        <fullName evidence="1">Uncharacterized protein</fullName>
    </submittedName>
</protein>
<keyword evidence="2" id="KW-1185">Reference proteome</keyword>
<evidence type="ECO:0000313" key="2">
    <source>
        <dbReference type="Proteomes" id="UP001283361"/>
    </source>
</evidence>
<reference evidence="1" key="1">
    <citation type="journal article" date="2023" name="G3 (Bethesda)">
        <title>A reference genome for the long-term kleptoplast-retaining sea slug Elysia crispata morphotype clarki.</title>
        <authorList>
            <person name="Eastman K.E."/>
            <person name="Pendleton A.L."/>
            <person name="Shaikh M.A."/>
            <person name="Suttiyut T."/>
            <person name="Ogas R."/>
            <person name="Tomko P."/>
            <person name="Gavelis G."/>
            <person name="Widhalm J.R."/>
            <person name="Wisecaver J.H."/>
        </authorList>
    </citation>
    <scope>NUCLEOTIDE SEQUENCE</scope>
    <source>
        <strain evidence="1">ECLA1</strain>
    </source>
</reference>
<accession>A0AAE1A1G9</accession>
<comment type="caution">
    <text evidence="1">The sequence shown here is derived from an EMBL/GenBank/DDBJ whole genome shotgun (WGS) entry which is preliminary data.</text>
</comment>
<evidence type="ECO:0000313" key="1">
    <source>
        <dbReference type="EMBL" id="KAK3779589.1"/>
    </source>
</evidence>